<evidence type="ECO:0000313" key="4">
    <source>
        <dbReference type="Proteomes" id="UP000318478"/>
    </source>
</evidence>
<keyword evidence="2" id="KW-0812">Transmembrane</keyword>
<reference evidence="3 4" key="1">
    <citation type="submission" date="2019-02" db="EMBL/GenBank/DDBJ databases">
        <title>Deep-cultivation of Planctomycetes and their phenomic and genomic characterization uncovers novel biology.</title>
        <authorList>
            <person name="Wiegand S."/>
            <person name="Jogler M."/>
            <person name="Boedeker C."/>
            <person name="Pinto D."/>
            <person name="Vollmers J."/>
            <person name="Rivas-Marin E."/>
            <person name="Kohn T."/>
            <person name="Peeters S.H."/>
            <person name="Heuer A."/>
            <person name="Rast P."/>
            <person name="Oberbeckmann S."/>
            <person name="Bunk B."/>
            <person name="Jeske O."/>
            <person name="Meyerdierks A."/>
            <person name="Storesund J.E."/>
            <person name="Kallscheuer N."/>
            <person name="Luecker S."/>
            <person name="Lage O.M."/>
            <person name="Pohl T."/>
            <person name="Merkel B.J."/>
            <person name="Hornburger P."/>
            <person name="Mueller R.-W."/>
            <person name="Bruemmer F."/>
            <person name="Labrenz M."/>
            <person name="Spormann A.M."/>
            <person name="Op Den Camp H."/>
            <person name="Overmann J."/>
            <person name="Amann R."/>
            <person name="Jetten M.S.M."/>
            <person name="Mascher T."/>
            <person name="Medema M.H."/>
            <person name="Devos D.P."/>
            <person name="Kaster A.-K."/>
            <person name="Ovreas L."/>
            <person name="Rohde M."/>
            <person name="Galperin M.Y."/>
            <person name="Jogler C."/>
        </authorList>
    </citation>
    <scope>NUCLEOTIDE SEQUENCE [LARGE SCALE GENOMIC DNA]</scope>
    <source>
        <strain evidence="3 4">Pla123a</strain>
    </source>
</reference>
<proteinExistence type="predicted"/>
<sequence>MSEPAAFAVIKDGKPRYFADRWAAALLRRELLWGPDDFAAWVEQFEELDEWGGDCSGGVAVDLDRRALCWTRDPDASAVPHVRRTYERLLSAAWPGYKLTPAADSLALAKGFGLMVDAEDQPDHADDEYKARPESVEEAAREDDDDDDQDDDGAPAAWITVLDKSGAARHRRLDELSLDLLRGESAAFRAALKLKPAEIPREASVAEGLFVNVDDRTAFVWGSPELLATMTRLGKQWKGWTLRWTKRGYAHQCEASGVAGRPMSDVDALAKILPLALSTEQFNMGAVIGLIGGGVQRYARKATGCLVVVLCVPLALFGVFSGNWTAVGYAAVGTIVVVVGGYKLLSWRVRRAFRKKVTLGGGDEPTTVVAGPLDQLTRKQRVDALLAAAGLPALAEVEPHFPDATGLELLAQG</sequence>
<evidence type="ECO:0000256" key="2">
    <source>
        <dbReference type="SAM" id="Phobius"/>
    </source>
</evidence>
<gene>
    <name evidence="3" type="ORF">Pla123a_10020</name>
</gene>
<keyword evidence="2" id="KW-0472">Membrane</keyword>
<keyword evidence="2" id="KW-1133">Transmembrane helix</keyword>
<dbReference type="Proteomes" id="UP000318478">
    <property type="component" value="Unassembled WGS sequence"/>
</dbReference>
<feature type="transmembrane region" description="Helical" evidence="2">
    <location>
        <begin position="326"/>
        <end position="345"/>
    </location>
</feature>
<comment type="caution">
    <text evidence="3">The sequence shown here is derived from an EMBL/GenBank/DDBJ whole genome shotgun (WGS) entry which is preliminary data.</text>
</comment>
<keyword evidence="4" id="KW-1185">Reference proteome</keyword>
<feature type="compositionally biased region" description="Acidic residues" evidence="1">
    <location>
        <begin position="140"/>
        <end position="153"/>
    </location>
</feature>
<accession>A0A5C5YT86</accession>
<feature type="compositionally biased region" description="Basic and acidic residues" evidence="1">
    <location>
        <begin position="121"/>
        <end position="139"/>
    </location>
</feature>
<protein>
    <submittedName>
        <fullName evidence="3">Uncharacterized protein</fullName>
    </submittedName>
</protein>
<feature type="transmembrane region" description="Helical" evidence="2">
    <location>
        <begin position="302"/>
        <end position="320"/>
    </location>
</feature>
<organism evidence="3 4">
    <name type="scientific">Posidoniimonas polymericola</name>
    <dbReference type="NCBI Taxonomy" id="2528002"/>
    <lineage>
        <taxon>Bacteria</taxon>
        <taxon>Pseudomonadati</taxon>
        <taxon>Planctomycetota</taxon>
        <taxon>Planctomycetia</taxon>
        <taxon>Pirellulales</taxon>
        <taxon>Lacipirellulaceae</taxon>
        <taxon>Posidoniimonas</taxon>
    </lineage>
</organism>
<feature type="region of interest" description="Disordered" evidence="1">
    <location>
        <begin position="120"/>
        <end position="154"/>
    </location>
</feature>
<dbReference type="EMBL" id="SJPO01000002">
    <property type="protein sequence ID" value="TWT78212.1"/>
    <property type="molecule type" value="Genomic_DNA"/>
</dbReference>
<evidence type="ECO:0000256" key="1">
    <source>
        <dbReference type="SAM" id="MobiDB-lite"/>
    </source>
</evidence>
<dbReference type="RefSeq" id="WP_146584489.1">
    <property type="nucleotide sequence ID" value="NZ_SJPO01000002.1"/>
</dbReference>
<name>A0A5C5YT86_9BACT</name>
<dbReference type="AlphaFoldDB" id="A0A5C5YT86"/>
<evidence type="ECO:0000313" key="3">
    <source>
        <dbReference type="EMBL" id="TWT78212.1"/>
    </source>
</evidence>
<dbReference type="OrthoDB" id="262788at2"/>